<keyword evidence="1" id="KW-0472">Membrane</keyword>
<dbReference type="PANTHER" id="PTHR37198:SF1">
    <property type="entry name" value="NUCLEOLIN"/>
    <property type="match status" value="1"/>
</dbReference>
<protein>
    <submittedName>
        <fullName evidence="2">Uncharacterized protein</fullName>
    </submittedName>
</protein>
<feature type="transmembrane region" description="Helical" evidence="1">
    <location>
        <begin position="53"/>
        <end position="72"/>
    </location>
</feature>
<keyword evidence="1" id="KW-1133">Transmembrane helix</keyword>
<name>A0A835Q4P1_VANPL</name>
<proteinExistence type="predicted"/>
<sequence length="122" mass="12941">MEIVKRGGENDAGGELGCSAFGSAAFRIGWWIGKRVAIAGAVMTSAPILIPPLLLFSTLALALSFPFGVYFAGISCATKIMDTLFPFSESTVVERSSVSSMQTILMKLNRGKEASFVSNLLT</sequence>
<dbReference type="AlphaFoldDB" id="A0A835Q4P1"/>
<accession>A0A835Q4P1</accession>
<evidence type="ECO:0000313" key="3">
    <source>
        <dbReference type="Proteomes" id="UP000636800"/>
    </source>
</evidence>
<dbReference type="Proteomes" id="UP000636800">
    <property type="component" value="Chromosome 10"/>
</dbReference>
<dbReference type="PANTHER" id="PTHR37198">
    <property type="entry name" value="NUCLEOLIN"/>
    <property type="match status" value="1"/>
</dbReference>
<keyword evidence="1" id="KW-0812">Transmembrane</keyword>
<keyword evidence="3" id="KW-1185">Reference proteome</keyword>
<organism evidence="2 3">
    <name type="scientific">Vanilla planifolia</name>
    <name type="common">Vanilla</name>
    <dbReference type="NCBI Taxonomy" id="51239"/>
    <lineage>
        <taxon>Eukaryota</taxon>
        <taxon>Viridiplantae</taxon>
        <taxon>Streptophyta</taxon>
        <taxon>Embryophyta</taxon>
        <taxon>Tracheophyta</taxon>
        <taxon>Spermatophyta</taxon>
        <taxon>Magnoliopsida</taxon>
        <taxon>Liliopsida</taxon>
        <taxon>Asparagales</taxon>
        <taxon>Orchidaceae</taxon>
        <taxon>Vanilloideae</taxon>
        <taxon>Vanilleae</taxon>
        <taxon>Vanilla</taxon>
    </lineage>
</organism>
<dbReference type="EMBL" id="JADCNL010000010">
    <property type="protein sequence ID" value="KAG0464160.1"/>
    <property type="molecule type" value="Genomic_DNA"/>
</dbReference>
<gene>
    <name evidence="2" type="ORF">HPP92_020229</name>
</gene>
<evidence type="ECO:0000313" key="2">
    <source>
        <dbReference type="EMBL" id="KAG0464160.1"/>
    </source>
</evidence>
<evidence type="ECO:0000256" key="1">
    <source>
        <dbReference type="SAM" id="Phobius"/>
    </source>
</evidence>
<dbReference type="OrthoDB" id="1711136at2759"/>
<reference evidence="2 3" key="1">
    <citation type="journal article" date="2020" name="Nat. Food">
        <title>A phased Vanilla planifolia genome enables genetic improvement of flavour and production.</title>
        <authorList>
            <person name="Hasing T."/>
            <person name="Tang H."/>
            <person name="Brym M."/>
            <person name="Khazi F."/>
            <person name="Huang T."/>
            <person name="Chambers A.H."/>
        </authorList>
    </citation>
    <scope>NUCLEOTIDE SEQUENCE [LARGE SCALE GENOMIC DNA]</scope>
    <source>
        <tissue evidence="2">Leaf</tissue>
    </source>
</reference>
<comment type="caution">
    <text evidence="2">The sequence shown here is derived from an EMBL/GenBank/DDBJ whole genome shotgun (WGS) entry which is preliminary data.</text>
</comment>